<reference evidence="2" key="2">
    <citation type="submission" date="2020-11" db="EMBL/GenBank/DDBJ databases">
        <authorList>
            <person name="Cecchin M."/>
            <person name="Marcolungo L."/>
            <person name="Rossato M."/>
            <person name="Girolomoni L."/>
            <person name="Cosentino E."/>
            <person name="Cuine S."/>
            <person name="Li-Beisson Y."/>
            <person name="Delledonne M."/>
            <person name="Ballottari M."/>
        </authorList>
    </citation>
    <scope>NUCLEOTIDE SEQUENCE</scope>
    <source>
        <strain evidence="2">211/11P</strain>
        <tissue evidence="2">Whole cell</tissue>
    </source>
</reference>
<protein>
    <submittedName>
        <fullName evidence="2">Uncharacterized protein</fullName>
    </submittedName>
</protein>
<reference evidence="2" key="1">
    <citation type="journal article" date="2019" name="Plant J.">
        <title>Chlorella vulgaris genome assembly and annotation reveals the molecular basis for metabolic acclimation to high light conditions.</title>
        <authorList>
            <person name="Cecchin M."/>
            <person name="Marcolungo L."/>
            <person name="Rossato M."/>
            <person name="Girolomoni L."/>
            <person name="Cosentino E."/>
            <person name="Cuine S."/>
            <person name="Li-Beisson Y."/>
            <person name="Delledonne M."/>
            <person name="Ballottari M."/>
        </authorList>
    </citation>
    <scope>NUCLEOTIDE SEQUENCE</scope>
    <source>
        <strain evidence="2">211/11P</strain>
    </source>
</reference>
<evidence type="ECO:0000256" key="1">
    <source>
        <dbReference type="SAM" id="MobiDB-lite"/>
    </source>
</evidence>
<feature type="region of interest" description="Disordered" evidence="1">
    <location>
        <begin position="111"/>
        <end position="133"/>
    </location>
</feature>
<organism evidence="2 3">
    <name type="scientific">Chlorella vulgaris</name>
    <name type="common">Green alga</name>
    <dbReference type="NCBI Taxonomy" id="3077"/>
    <lineage>
        <taxon>Eukaryota</taxon>
        <taxon>Viridiplantae</taxon>
        <taxon>Chlorophyta</taxon>
        <taxon>core chlorophytes</taxon>
        <taxon>Trebouxiophyceae</taxon>
        <taxon>Chlorellales</taxon>
        <taxon>Chlorellaceae</taxon>
        <taxon>Chlorella clade</taxon>
        <taxon>Chlorella</taxon>
    </lineage>
</organism>
<accession>A0A9D4YUS2</accession>
<evidence type="ECO:0000313" key="3">
    <source>
        <dbReference type="Proteomes" id="UP001055712"/>
    </source>
</evidence>
<proteinExistence type="predicted"/>
<sequence length="231" mass="22971">MHASAQTFKAGAAPRAVATRTARRSAAPIRCEQQQGLPAVVKEAARTAALAAATLGLLLGSGAPAEAAKRGPTALERKAAYQQELLETLRIRGAELPGLASRPQGVLGEERTRPSNFKLDGPTKQSTVNTPARLPTPLAAVPATVAAPSAALAIAAAAAPAPTPASAPAPRFGFPSPAPAPGPVKAEGVAPAPAPVAAPLVSAPKAAVVADPKPVLEEAAPVIDPVQAASR</sequence>
<evidence type="ECO:0000313" key="2">
    <source>
        <dbReference type="EMBL" id="KAI3427308.1"/>
    </source>
</evidence>
<dbReference type="Proteomes" id="UP001055712">
    <property type="component" value="Unassembled WGS sequence"/>
</dbReference>
<comment type="caution">
    <text evidence="2">The sequence shown here is derived from an EMBL/GenBank/DDBJ whole genome shotgun (WGS) entry which is preliminary data.</text>
</comment>
<dbReference type="EMBL" id="SIDB01000010">
    <property type="protein sequence ID" value="KAI3427308.1"/>
    <property type="molecule type" value="Genomic_DNA"/>
</dbReference>
<gene>
    <name evidence="2" type="ORF">D9Q98_010225</name>
</gene>
<name>A0A9D4YUS2_CHLVU</name>
<keyword evidence="3" id="KW-1185">Reference proteome</keyword>
<dbReference type="AlphaFoldDB" id="A0A9D4YUS2"/>